<evidence type="ECO:0000313" key="2">
    <source>
        <dbReference type="Proteomes" id="UP000491168"/>
    </source>
</evidence>
<gene>
    <name evidence="1" type="ORF">F2Y35_18470</name>
</gene>
<dbReference type="Proteomes" id="UP000491168">
    <property type="component" value="Unassembled WGS sequence"/>
</dbReference>
<proteinExistence type="predicted"/>
<accession>A0A6A1K3U5</accession>
<organism evidence="1 2">
    <name type="scientific">Bacteroides caccae</name>
    <dbReference type="NCBI Taxonomy" id="47678"/>
    <lineage>
        <taxon>Bacteria</taxon>
        <taxon>Pseudomonadati</taxon>
        <taxon>Bacteroidota</taxon>
        <taxon>Bacteroidia</taxon>
        <taxon>Bacteroidales</taxon>
        <taxon>Bacteroidaceae</taxon>
        <taxon>Bacteroides</taxon>
    </lineage>
</organism>
<evidence type="ECO:0000313" key="1">
    <source>
        <dbReference type="EMBL" id="KAA5488184.1"/>
    </source>
</evidence>
<dbReference type="AlphaFoldDB" id="A0A6A1K3U5"/>
<reference evidence="1 2" key="1">
    <citation type="journal article" date="2019" name="Nat. Med.">
        <title>A library of human gut bacterial isolates paired with longitudinal multiomics data enables mechanistic microbiome research.</title>
        <authorList>
            <person name="Poyet M."/>
            <person name="Groussin M."/>
            <person name="Gibbons S.M."/>
            <person name="Avila-Pacheco J."/>
            <person name="Jiang X."/>
            <person name="Kearney S.M."/>
            <person name="Perrotta A.R."/>
            <person name="Berdy B."/>
            <person name="Zhao S."/>
            <person name="Lieberman T.D."/>
            <person name="Swanson P.K."/>
            <person name="Smith M."/>
            <person name="Roesemann S."/>
            <person name="Alexander J.E."/>
            <person name="Rich S.A."/>
            <person name="Livny J."/>
            <person name="Vlamakis H."/>
            <person name="Clish C."/>
            <person name="Bullock K."/>
            <person name="Deik A."/>
            <person name="Scott J."/>
            <person name="Pierce K.A."/>
            <person name="Xavier R.J."/>
            <person name="Alm E.J."/>
        </authorList>
    </citation>
    <scope>NUCLEOTIDE SEQUENCE [LARGE SCALE GENOMIC DNA]</scope>
    <source>
        <strain evidence="1 2">BIOML-A21</strain>
    </source>
</reference>
<name>A0A6A1K3U5_9BACE</name>
<dbReference type="RefSeq" id="WP_149928704.1">
    <property type="nucleotide sequence ID" value="NZ_VVYE01000030.1"/>
</dbReference>
<comment type="caution">
    <text evidence="1">The sequence shown here is derived from an EMBL/GenBank/DDBJ whole genome shotgun (WGS) entry which is preliminary data.</text>
</comment>
<protein>
    <submittedName>
        <fullName evidence="1">Uncharacterized protein</fullName>
    </submittedName>
</protein>
<sequence length="117" mass="13494">MMFFIHHVQTYQKINRKGQEMCEFAQAYDRILVQDECAMDSLKCEFEEVVKELNDKYPHQKVLKFNGHNGNSSGGQWSIKLGDDDSSPVCHISYSRVRGHYSFGEGSFLLEQKGDQP</sequence>
<dbReference type="EMBL" id="VVYF01000021">
    <property type="protein sequence ID" value="KAA5488184.1"/>
    <property type="molecule type" value="Genomic_DNA"/>
</dbReference>